<feature type="region of interest" description="Disordered" evidence="1">
    <location>
        <begin position="46"/>
        <end position="71"/>
    </location>
</feature>
<protein>
    <submittedName>
        <fullName evidence="4">Uncharacterized protein</fullName>
    </submittedName>
</protein>
<evidence type="ECO:0000313" key="4">
    <source>
        <dbReference type="EMBL" id="CAD8331094.1"/>
    </source>
</evidence>
<sequence length="360" mass="39377">MRVHIMPFIAVIGHAMLSAEVASAFAPHRNRPATTATAMLARTPRVLGGRPAPNRTSGIPSSSSAWAPRSFPSTAQRTSATSLTMSVDNYSSIALKFFTSVRVPSALIAGSSLGSLFTLLDDDDDDDEEGDGGVKIKMTPQDLKLRRWIIRIYHFFGLVTLMLSLNAIVTSTAAATTLMLGRYSSSTATSVYAFMEQHMKYEFVTTRWSFLTSMLSFIAGIAMRALVEFNLYRKGNRKNAAALFFCLFGLWSHLLSFVNSTLYSSPNIFLMTWEVLKLVFVKAFVRPRKFLEMASVLSFATSFVFVTMIVLDKKSASGNVGGASKNKDGGDDEDERECAEEMRLGGEVAVDQSSGHGVDS</sequence>
<evidence type="ECO:0000256" key="1">
    <source>
        <dbReference type="SAM" id="MobiDB-lite"/>
    </source>
</evidence>
<feature type="signal peptide" evidence="3">
    <location>
        <begin position="1"/>
        <end position="24"/>
    </location>
</feature>
<name>A0A7R9ZJY5_9STRA</name>
<dbReference type="EMBL" id="HBEF01005182">
    <property type="protein sequence ID" value="CAD8331094.1"/>
    <property type="molecule type" value="Transcribed_RNA"/>
</dbReference>
<organism evidence="4">
    <name type="scientific">Craspedostauros australis</name>
    <dbReference type="NCBI Taxonomy" id="1486917"/>
    <lineage>
        <taxon>Eukaryota</taxon>
        <taxon>Sar</taxon>
        <taxon>Stramenopiles</taxon>
        <taxon>Ochrophyta</taxon>
        <taxon>Bacillariophyta</taxon>
        <taxon>Bacillariophyceae</taxon>
        <taxon>Bacillariophycidae</taxon>
        <taxon>Naviculales</taxon>
        <taxon>Naviculaceae</taxon>
        <taxon>Craspedostauros</taxon>
    </lineage>
</organism>
<gene>
    <name evidence="4" type="ORF">CAUS1442_LOCUS3193</name>
</gene>
<feature type="compositionally biased region" description="Polar residues" evidence="1">
    <location>
        <begin position="54"/>
        <end position="71"/>
    </location>
</feature>
<feature type="transmembrane region" description="Helical" evidence="2">
    <location>
        <begin position="208"/>
        <end position="227"/>
    </location>
</feature>
<keyword evidence="2" id="KW-1133">Transmembrane helix</keyword>
<keyword evidence="2" id="KW-0812">Transmembrane</keyword>
<feature type="transmembrane region" description="Helical" evidence="2">
    <location>
        <begin position="239"/>
        <end position="262"/>
    </location>
</feature>
<dbReference type="AlphaFoldDB" id="A0A7R9ZJY5"/>
<proteinExistence type="predicted"/>
<feature type="transmembrane region" description="Helical" evidence="2">
    <location>
        <begin position="290"/>
        <end position="311"/>
    </location>
</feature>
<reference evidence="4" key="1">
    <citation type="submission" date="2021-01" db="EMBL/GenBank/DDBJ databases">
        <authorList>
            <person name="Corre E."/>
            <person name="Pelletier E."/>
            <person name="Niang G."/>
            <person name="Scheremetjew M."/>
            <person name="Finn R."/>
            <person name="Kale V."/>
            <person name="Holt S."/>
            <person name="Cochrane G."/>
            <person name="Meng A."/>
            <person name="Brown T."/>
            <person name="Cohen L."/>
        </authorList>
    </citation>
    <scope>NUCLEOTIDE SEQUENCE</scope>
    <source>
        <strain evidence="4">CCMP3328</strain>
    </source>
</reference>
<feature type="transmembrane region" description="Helical" evidence="2">
    <location>
        <begin position="152"/>
        <end position="175"/>
    </location>
</feature>
<keyword evidence="3" id="KW-0732">Signal</keyword>
<evidence type="ECO:0000256" key="2">
    <source>
        <dbReference type="SAM" id="Phobius"/>
    </source>
</evidence>
<feature type="region of interest" description="Disordered" evidence="1">
    <location>
        <begin position="316"/>
        <end position="339"/>
    </location>
</feature>
<evidence type="ECO:0000256" key="3">
    <source>
        <dbReference type="SAM" id="SignalP"/>
    </source>
</evidence>
<keyword evidence="2" id="KW-0472">Membrane</keyword>
<accession>A0A7R9ZJY5</accession>
<feature type="chain" id="PRO_5030571394" evidence="3">
    <location>
        <begin position="25"/>
        <end position="360"/>
    </location>
</feature>